<dbReference type="PANTHER" id="PTHR38050:SF2">
    <property type="entry name" value="FERULOYL ESTERASE C-RELATED"/>
    <property type="match status" value="1"/>
</dbReference>
<keyword evidence="6" id="KW-0119">Carbohydrate metabolism</keyword>
<dbReference type="OrthoDB" id="9764953at2"/>
<dbReference type="Gene3D" id="3.40.50.1820">
    <property type="entry name" value="alpha/beta hydrolase"/>
    <property type="match status" value="1"/>
</dbReference>
<dbReference type="EMBL" id="FQVD01000002">
    <property type="protein sequence ID" value="SHE42929.1"/>
    <property type="molecule type" value="Genomic_DNA"/>
</dbReference>
<evidence type="ECO:0000256" key="4">
    <source>
        <dbReference type="ARBA" id="ARBA00022729"/>
    </source>
</evidence>
<name>A0A1M4TEF3_9BACE</name>
<dbReference type="InterPro" id="IPR010126">
    <property type="entry name" value="Esterase_phb"/>
</dbReference>
<dbReference type="Proteomes" id="UP000184436">
    <property type="component" value="Unassembled WGS sequence"/>
</dbReference>
<organism evidence="8 9">
    <name type="scientific">Bacteroides faecichinchillae</name>
    <dbReference type="NCBI Taxonomy" id="871325"/>
    <lineage>
        <taxon>Bacteria</taxon>
        <taxon>Pseudomonadati</taxon>
        <taxon>Bacteroidota</taxon>
        <taxon>Bacteroidia</taxon>
        <taxon>Bacteroidales</taxon>
        <taxon>Bacteroidaceae</taxon>
        <taxon>Bacteroides</taxon>
    </lineage>
</organism>
<evidence type="ECO:0000256" key="6">
    <source>
        <dbReference type="ARBA" id="ARBA00023277"/>
    </source>
</evidence>
<dbReference type="InterPro" id="IPR029058">
    <property type="entry name" value="AB_hydrolase_fold"/>
</dbReference>
<evidence type="ECO:0000256" key="2">
    <source>
        <dbReference type="ARBA" id="ARBA00022525"/>
    </source>
</evidence>
<dbReference type="Pfam" id="PF10503">
    <property type="entry name" value="Esterase_PHB"/>
    <property type="match status" value="1"/>
</dbReference>
<keyword evidence="3" id="KW-0858">Xylan degradation</keyword>
<dbReference type="InterPro" id="IPR043595">
    <property type="entry name" value="FaeB/C/D"/>
</dbReference>
<proteinExistence type="predicted"/>
<dbReference type="SUPFAM" id="SSF53474">
    <property type="entry name" value="alpha/beta-Hydrolases"/>
    <property type="match status" value="1"/>
</dbReference>
<evidence type="ECO:0000256" key="5">
    <source>
        <dbReference type="ARBA" id="ARBA00022801"/>
    </source>
</evidence>
<keyword evidence="5" id="KW-0378">Hydrolase</keyword>
<dbReference type="AlphaFoldDB" id="A0A1M4TEF3"/>
<keyword evidence="9" id="KW-1185">Reference proteome</keyword>
<keyword evidence="7" id="KW-0624">Polysaccharide degradation</keyword>
<dbReference type="GO" id="GO:0005576">
    <property type="term" value="C:extracellular region"/>
    <property type="evidence" value="ECO:0007669"/>
    <property type="project" value="UniProtKB-SubCell"/>
</dbReference>
<dbReference type="GO" id="GO:0030600">
    <property type="term" value="F:feruloyl esterase activity"/>
    <property type="evidence" value="ECO:0007669"/>
    <property type="project" value="InterPro"/>
</dbReference>
<evidence type="ECO:0000313" key="9">
    <source>
        <dbReference type="Proteomes" id="UP000184436"/>
    </source>
</evidence>
<evidence type="ECO:0000256" key="1">
    <source>
        <dbReference type="ARBA" id="ARBA00004613"/>
    </source>
</evidence>
<dbReference type="PANTHER" id="PTHR38050">
    <property type="match status" value="1"/>
</dbReference>
<gene>
    <name evidence="8" type="ORF">SAMN05444349_10298</name>
</gene>
<keyword evidence="4" id="KW-0732">Signal</keyword>
<protein>
    <submittedName>
        <fullName evidence="8">Polyhydroxybutyrate depolymerase</fullName>
    </submittedName>
</protein>
<reference evidence="8 9" key="1">
    <citation type="submission" date="2016-11" db="EMBL/GenBank/DDBJ databases">
        <authorList>
            <person name="Jaros S."/>
            <person name="Januszkiewicz K."/>
            <person name="Wedrychowicz H."/>
        </authorList>
    </citation>
    <scope>NUCLEOTIDE SEQUENCE [LARGE SCALE GENOMIC DNA]</scope>
    <source>
        <strain evidence="8 9">DSM 26883</strain>
    </source>
</reference>
<keyword evidence="2" id="KW-0964">Secreted</keyword>
<sequence length="298" mass="33950">MDQSAMKRKTIWQIYLLFLFISVSGQTSAQINDSIYTFKAGRLERTYYLHKPIGLAEDAPLVFVLHGYGGNARFREHAILDSLADQKGFAVCYPQGVKDGRGKTCWNVGYPFQENMTVDDVDFLCKLARHLQKKYQLSKVNTFCTGLSNGGEMCYLLAYEKPDVFSAVAPIAGLTLVWMNKILKCRKPISLFEVHGTEDRTSEWCGDPTNKGGWGAYMAVPLAVGYWAAQNHCTYEVTDTLLVKKNKNDHYVITHKYMGGDNENEVWLYEVVNGKHGWALQDLNTFEEIWSFFERCIK</sequence>
<accession>A0A1M4TEF3</accession>
<evidence type="ECO:0000313" key="8">
    <source>
        <dbReference type="EMBL" id="SHE42929.1"/>
    </source>
</evidence>
<dbReference type="GO" id="GO:0045493">
    <property type="term" value="P:xylan catabolic process"/>
    <property type="evidence" value="ECO:0007669"/>
    <property type="project" value="UniProtKB-KW"/>
</dbReference>
<evidence type="ECO:0000256" key="3">
    <source>
        <dbReference type="ARBA" id="ARBA00022651"/>
    </source>
</evidence>
<dbReference type="STRING" id="871325.SAMN05444349_10298"/>
<dbReference type="RefSeq" id="WP_136498374.1">
    <property type="nucleotide sequence ID" value="NZ_FQVD01000002.1"/>
</dbReference>
<evidence type="ECO:0000256" key="7">
    <source>
        <dbReference type="ARBA" id="ARBA00023326"/>
    </source>
</evidence>
<comment type="subcellular location">
    <subcellularLocation>
        <location evidence="1">Secreted</location>
    </subcellularLocation>
</comment>